<dbReference type="GO" id="GO:0005886">
    <property type="term" value="C:plasma membrane"/>
    <property type="evidence" value="ECO:0007669"/>
    <property type="project" value="UniProtKB-SubCell"/>
</dbReference>
<keyword evidence="3" id="KW-0813">Transport</keyword>
<feature type="domain" description="YidE/YbjL duplication" evidence="10">
    <location>
        <begin position="24"/>
        <end position="188"/>
    </location>
</feature>
<evidence type="ECO:0000256" key="2">
    <source>
        <dbReference type="ARBA" id="ARBA00009854"/>
    </source>
</evidence>
<feature type="transmembrane region" description="Helical" evidence="8">
    <location>
        <begin position="528"/>
        <end position="550"/>
    </location>
</feature>
<feature type="transmembrane region" description="Helical" evidence="8">
    <location>
        <begin position="496"/>
        <end position="516"/>
    </location>
</feature>
<dbReference type="EMBL" id="VAUV01000013">
    <property type="protein sequence ID" value="TLD69425.1"/>
    <property type="molecule type" value="Genomic_DNA"/>
</dbReference>
<dbReference type="SUPFAM" id="SSF116726">
    <property type="entry name" value="TrkA C-terminal domain-like"/>
    <property type="match status" value="1"/>
</dbReference>
<keyword evidence="6 8" id="KW-1133">Transmembrane helix</keyword>
<dbReference type="InterPro" id="IPR006512">
    <property type="entry name" value="YidE_YbjL"/>
</dbReference>
<comment type="similarity">
    <text evidence="2">Belongs to the AAE transporter (TC 2.A.81) family.</text>
</comment>
<evidence type="ECO:0000256" key="3">
    <source>
        <dbReference type="ARBA" id="ARBA00022448"/>
    </source>
</evidence>
<reference evidence="11 12" key="1">
    <citation type="submission" date="2019-05" db="EMBL/GenBank/DDBJ databases">
        <title>Verrucobacter flavum gen. nov., sp. nov. a new member of the family Verrucomicrobiaceae.</title>
        <authorList>
            <person name="Szuroczki S."/>
            <person name="Abbaszade G."/>
            <person name="Szabo A."/>
            <person name="Felfoldi T."/>
            <person name="Schumann P."/>
            <person name="Boka K."/>
            <person name="Keki Z."/>
            <person name="Toumi M."/>
            <person name="Toth E."/>
        </authorList>
    </citation>
    <scope>NUCLEOTIDE SEQUENCE [LARGE SCALE GENOMIC DNA]</scope>
    <source>
        <strain evidence="11 12">MG-N-17</strain>
    </source>
</reference>
<dbReference type="PANTHER" id="PTHR30445:SF3">
    <property type="entry name" value="TRANSPORT PROTEIN YIDE-RELATED"/>
    <property type="match status" value="1"/>
</dbReference>
<evidence type="ECO:0000256" key="1">
    <source>
        <dbReference type="ARBA" id="ARBA00004651"/>
    </source>
</evidence>
<feature type="transmembrane region" description="Helical" evidence="8">
    <location>
        <begin position="41"/>
        <end position="60"/>
    </location>
</feature>
<evidence type="ECO:0008006" key="13">
    <source>
        <dbReference type="Google" id="ProtNLM"/>
    </source>
</evidence>
<dbReference type="Pfam" id="PF06826">
    <property type="entry name" value="Asp-Al_Ex"/>
    <property type="match status" value="2"/>
</dbReference>
<evidence type="ECO:0000256" key="5">
    <source>
        <dbReference type="ARBA" id="ARBA00022692"/>
    </source>
</evidence>
<evidence type="ECO:0000256" key="7">
    <source>
        <dbReference type="ARBA" id="ARBA00023136"/>
    </source>
</evidence>
<dbReference type="PANTHER" id="PTHR30445">
    <property type="entry name" value="K(+)_H(+) ANTIPORTER SUBUNIT KHTT"/>
    <property type="match status" value="1"/>
</dbReference>
<organism evidence="11 12">
    <name type="scientific">Phragmitibacter flavus</name>
    <dbReference type="NCBI Taxonomy" id="2576071"/>
    <lineage>
        <taxon>Bacteria</taxon>
        <taxon>Pseudomonadati</taxon>
        <taxon>Verrucomicrobiota</taxon>
        <taxon>Verrucomicrobiia</taxon>
        <taxon>Verrucomicrobiales</taxon>
        <taxon>Verrucomicrobiaceae</taxon>
        <taxon>Phragmitibacter</taxon>
    </lineage>
</organism>
<accession>A0A5R8KBV8</accession>
<protein>
    <recommendedName>
        <fullName evidence="13">Transporter</fullName>
    </recommendedName>
</protein>
<dbReference type="Proteomes" id="UP000306196">
    <property type="component" value="Unassembled WGS sequence"/>
</dbReference>
<keyword evidence="5 8" id="KW-0812">Transmembrane</keyword>
<dbReference type="InterPro" id="IPR050144">
    <property type="entry name" value="AAE_transporter"/>
</dbReference>
<feature type="transmembrane region" description="Helical" evidence="8">
    <location>
        <begin position="105"/>
        <end position="126"/>
    </location>
</feature>
<name>A0A5R8KBV8_9BACT</name>
<gene>
    <name evidence="11" type="ORF">FEM03_17425</name>
</gene>
<feature type="transmembrane region" description="Helical" evidence="8">
    <location>
        <begin position="469"/>
        <end position="489"/>
    </location>
</feature>
<dbReference type="OrthoDB" id="9155749at2"/>
<keyword evidence="4" id="KW-1003">Cell membrane</keyword>
<keyword evidence="7 8" id="KW-0472">Membrane</keyword>
<dbReference type="Pfam" id="PF02080">
    <property type="entry name" value="TrkA_C"/>
    <property type="match status" value="1"/>
</dbReference>
<feature type="domain" description="YidE/YbjL duplication" evidence="10">
    <location>
        <begin position="379"/>
        <end position="549"/>
    </location>
</feature>
<dbReference type="GO" id="GO:0008324">
    <property type="term" value="F:monoatomic cation transmembrane transporter activity"/>
    <property type="evidence" value="ECO:0007669"/>
    <property type="project" value="InterPro"/>
</dbReference>
<dbReference type="InterPro" id="IPR006037">
    <property type="entry name" value="RCK_C"/>
</dbReference>
<evidence type="ECO:0000259" key="10">
    <source>
        <dbReference type="Pfam" id="PF06826"/>
    </source>
</evidence>
<comment type="caution">
    <text evidence="11">The sequence shown here is derived from an EMBL/GenBank/DDBJ whole genome shotgun (WGS) entry which is preliminary data.</text>
</comment>
<dbReference type="InterPro" id="IPR036721">
    <property type="entry name" value="RCK_C_sf"/>
</dbReference>
<evidence type="ECO:0000313" key="11">
    <source>
        <dbReference type="EMBL" id="TLD69425.1"/>
    </source>
</evidence>
<evidence type="ECO:0000256" key="8">
    <source>
        <dbReference type="SAM" id="Phobius"/>
    </source>
</evidence>
<feature type="transmembrane region" description="Helical" evidence="8">
    <location>
        <begin position="402"/>
        <end position="421"/>
    </location>
</feature>
<dbReference type="GO" id="GO:0006813">
    <property type="term" value="P:potassium ion transport"/>
    <property type="evidence" value="ECO:0007669"/>
    <property type="project" value="InterPro"/>
</dbReference>
<keyword evidence="12" id="KW-1185">Reference proteome</keyword>
<evidence type="ECO:0000256" key="6">
    <source>
        <dbReference type="ARBA" id="ARBA00022989"/>
    </source>
</evidence>
<feature type="transmembrane region" description="Helical" evidence="8">
    <location>
        <begin position="12"/>
        <end position="34"/>
    </location>
</feature>
<feature type="transmembrane region" description="Helical" evidence="8">
    <location>
        <begin position="442"/>
        <end position="463"/>
    </location>
</feature>
<sequence length="551" mass="58881">MAATSTPAMDTLQTFLFAHPLALLTLVIALGYALGEIRLPGNFRFGMAAILFVGLAFGFWNPAFGHAIPELIQTLGLAIFVYCVGLEAGPGFFRSLGKSGLRVNLMVVLCISSGAGLIWLCMRSQLASKELLTGLLCGLMNNTPALAAATDSIRRISSDPELPNQIVVGYGIAYPFSLIALLIFYHLLCRRAFGPSAIAPPSSSHTDVADTLKVEQLPADKDHWLAEEITQKTGLLLSRVFHTDTNAEVVHPTTRIHQGARLVVIGNAEQLADGARLLGRFSGGTFETRQKGFTVHRYVLSNPKLAGRSLGEIADHLEKMDGVLTRVRRGDVELSVNRNIRLLPGDRVRIVAKQGQEGDIKKYIGDSLHALGSQGSLTFVLGIFLGLVFGAIPLALPGLSNPLKLGAAGGPLVIALLFGYLGRTGPLIWNIPFSNNLALRHLGIALFFAVVGCRAGGGLSAVFNLQGMMLVATAVSIVLLFHFMLWLLLRLSGERNLGAFLGFSAGMQTQPAALTFASHRIPGDAVPISYATVFPLALVLKIIIAQLLVLG</sequence>
<feature type="transmembrane region" description="Helical" evidence="8">
    <location>
        <begin position="167"/>
        <end position="188"/>
    </location>
</feature>
<feature type="transmembrane region" description="Helical" evidence="8">
    <location>
        <begin position="72"/>
        <end position="93"/>
    </location>
</feature>
<evidence type="ECO:0000256" key="4">
    <source>
        <dbReference type="ARBA" id="ARBA00022475"/>
    </source>
</evidence>
<dbReference type="AlphaFoldDB" id="A0A5R8KBV8"/>
<evidence type="ECO:0000313" key="12">
    <source>
        <dbReference type="Proteomes" id="UP000306196"/>
    </source>
</evidence>
<dbReference type="NCBIfam" id="TIGR01625">
    <property type="entry name" value="YidE_YbjL_dupl"/>
    <property type="match status" value="2"/>
</dbReference>
<comment type="subcellular location">
    <subcellularLocation>
        <location evidence="1">Cell membrane</location>
        <topology evidence="1">Multi-pass membrane protein</topology>
    </subcellularLocation>
</comment>
<feature type="domain" description="RCK C-terminal" evidence="9">
    <location>
        <begin position="299"/>
        <end position="365"/>
    </location>
</feature>
<evidence type="ECO:0000259" key="9">
    <source>
        <dbReference type="Pfam" id="PF02080"/>
    </source>
</evidence>
<proteinExistence type="inferred from homology"/>
<feature type="transmembrane region" description="Helical" evidence="8">
    <location>
        <begin position="377"/>
        <end position="396"/>
    </location>
</feature>